<feature type="region of interest" description="Disordered" evidence="1">
    <location>
        <begin position="55"/>
        <end position="135"/>
    </location>
</feature>
<keyword evidence="3" id="KW-1185">Reference proteome</keyword>
<evidence type="ECO:0000256" key="1">
    <source>
        <dbReference type="SAM" id="MobiDB-lite"/>
    </source>
</evidence>
<sequence length="231" mass="24806">METHIPGNLPLPASSLSGTTVPAVLIPDRGSTGATATGETDSSVAGTRAYRRYQHSRETTPQVSWGPHPASPILEPGRMCMLGDDSGGALSCDSDSTQSDVRVTRSSAELLSRHKDDFPLGDPPPPPPSHSQQHHWTTVPLTALAELRVPGTTVQLLLPCGRSRDQRGHAAAALTRTLTPRSSPAARNGHRWRADDSASASRVYRRGTPAHRPQEASKCLTGRHRCWPSVR</sequence>
<accession>A0A9Q1J9Q8</accession>
<feature type="region of interest" description="Disordered" evidence="1">
    <location>
        <begin position="180"/>
        <end position="218"/>
    </location>
</feature>
<evidence type="ECO:0000313" key="3">
    <source>
        <dbReference type="Proteomes" id="UP001152622"/>
    </source>
</evidence>
<comment type="caution">
    <text evidence="2">The sequence shown here is derived from an EMBL/GenBank/DDBJ whole genome shotgun (WGS) entry which is preliminary data.</text>
</comment>
<protein>
    <submittedName>
        <fullName evidence="2">Uncharacterized protein</fullName>
    </submittedName>
</protein>
<feature type="region of interest" description="Disordered" evidence="1">
    <location>
        <begin position="28"/>
        <end position="47"/>
    </location>
</feature>
<reference evidence="2" key="1">
    <citation type="journal article" date="2023" name="Science">
        <title>Genome structures resolve the early diversification of teleost fishes.</title>
        <authorList>
            <person name="Parey E."/>
            <person name="Louis A."/>
            <person name="Montfort J."/>
            <person name="Bouchez O."/>
            <person name="Roques C."/>
            <person name="Iampietro C."/>
            <person name="Lluch J."/>
            <person name="Castinel A."/>
            <person name="Donnadieu C."/>
            <person name="Desvignes T."/>
            <person name="Floi Bucao C."/>
            <person name="Jouanno E."/>
            <person name="Wen M."/>
            <person name="Mejri S."/>
            <person name="Dirks R."/>
            <person name="Jansen H."/>
            <person name="Henkel C."/>
            <person name="Chen W.J."/>
            <person name="Zahm M."/>
            <person name="Cabau C."/>
            <person name="Klopp C."/>
            <person name="Thompson A.W."/>
            <person name="Robinson-Rechavi M."/>
            <person name="Braasch I."/>
            <person name="Lecointre G."/>
            <person name="Bobe J."/>
            <person name="Postlethwait J.H."/>
            <person name="Berthelot C."/>
            <person name="Roest Crollius H."/>
            <person name="Guiguen Y."/>
        </authorList>
    </citation>
    <scope>NUCLEOTIDE SEQUENCE</scope>
    <source>
        <strain evidence="2">WJC10195</strain>
    </source>
</reference>
<gene>
    <name evidence="2" type="ORF">SKAU_G00050420</name>
</gene>
<feature type="compositionally biased region" description="Polar residues" evidence="1">
    <location>
        <begin position="32"/>
        <end position="45"/>
    </location>
</feature>
<proteinExistence type="predicted"/>
<dbReference type="Proteomes" id="UP001152622">
    <property type="component" value="Chromosome 2"/>
</dbReference>
<feature type="compositionally biased region" description="Polar residues" evidence="1">
    <location>
        <begin position="93"/>
        <end position="109"/>
    </location>
</feature>
<name>A0A9Q1J9Q8_SYNKA</name>
<dbReference type="EMBL" id="JAINUF010000002">
    <property type="protein sequence ID" value="KAJ8374462.1"/>
    <property type="molecule type" value="Genomic_DNA"/>
</dbReference>
<dbReference type="AlphaFoldDB" id="A0A9Q1J9Q8"/>
<organism evidence="2 3">
    <name type="scientific">Synaphobranchus kaupii</name>
    <name type="common">Kaup's arrowtooth eel</name>
    <dbReference type="NCBI Taxonomy" id="118154"/>
    <lineage>
        <taxon>Eukaryota</taxon>
        <taxon>Metazoa</taxon>
        <taxon>Chordata</taxon>
        <taxon>Craniata</taxon>
        <taxon>Vertebrata</taxon>
        <taxon>Euteleostomi</taxon>
        <taxon>Actinopterygii</taxon>
        <taxon>Neopterygii</taxon>
        <taxon>Teleostei</taxon>
        <taxon>Anguilliformes</taxon>
        <taxon>Synaphobranchidae</taxon>
        <taxon>Synaphobranchus</taxon>
    </lineage>
</organism>
<evidence type="ECO:0000313" key="2">
    <source>
        <dbReference type="EMBL" id="KAJ8374462.1"/>
    </source>
</evidence>